<organism evidence="2 3">
    <name type="scientific">Sesamum alatum</name>
    <dbReference type="NCBI Taxonomy" id="300844"/>
    <lineage>
        <taxon>Eukaryota</taxon>
        <taxon>Viridiplantae</taxon>
        <taxon>Streptophyta</taxon>
        <taxon>Embryophyta</taxon>
        <taxon>Tracheophyta</taxon>
        <taxon>Spermatophyta</taxon>
        <taxon>Magnoliopsida</taxon>
        <taxon>eudicotyledons</taxon>
        <taxon>Gunneridae</taxon>
        <taxon>Pentapetalae</taxon>
        <taxon>asterids</taxon>
        <taxon>lamiids</taxon>
        <taxon>Lamiales</taxon>
        <taxon>Pedaliaceae</taxon>
        <taxon>Sesamum</taxon>
    </lineage>
</organism>
<gene>
    <name evidence="2" type="ORF">Salat_1426700</name>
</gene>
<dbReference type="Proteomes" id="UP001293254">
    <property type="component" value="Unassembled WGS sequence"/>
</dbReference>
<evidence type="ECO:0000313" key="3">
    <source>
        <dbReference type="Proteomes" id="UP001293254"/>
    </source>
</evidence>
<feature type="domain" description="Myb/SANT-like" evidence="1">
    <location>
        <begin position="18"/>
        <end position="110"/>
    </location>
</feature>
<dbReference type="EMBL" id="JACGWO010000005">
    <property type="protein sequence ID" value="KAK4426581.1"/>
    <property type="molecule type" value="Genomic_DNA"/>
</dbReference>
<protein>
    <recommendedName>
        <fullName evidence="1">Myb/SANT-like domain-containing protein</fullName>
    </recommendedName>
</protein>
<dbReference type="InterPro" id="IPR024752">
    <property type="entry name" value="Myb/SANT-like_dom"/>
</dbReference>
<accession>A0AAE1YAB1</accession>
<proteinExistence type="predicted"/>
<dbReference type="AlphaFoldDB" id="A0AAE1YAB1"/>
<name>A0AAE1YAB1_9LAMI</name>
<sequence length="187" mass="21594">MAGIVPTKPQRKRFYSGRWTKPRGTTFINMLHVQAVKGRKQHDPNNVNEYALNFASKAVSHGWNWEFKPKTYLWHLERLRPRYNMFRSVIEHPQITWDRATNVIDGPPEVLERMRQEPPVVEVYDVSSGEEDNIDGEEAVREEDAVNISSGSDSYRWLFESDSDDGANEETTTLLRIVVPLTSSDSE</sequence>
<evidence type="ECO:0000259" key="1">
    <source>
        <dbReference type="Pfam" id="PF12776"/>
    </source>
</evidence>
<keyword evidence="3" id="KW-1185">Reference proteome</keyword>
<evidence type="ECO:0000313" key="2">
    <source>
        <dbReference type="EMBL" id="KAK4426581.1"/>
    </source>
</evidence>
<dbReference type="Pfam" id="PF12776">
    <property type="entry name" value="Myb_DNA-bind_3"/>
    <property type="match status" value="1"/>
</dbReference>
<reference evidence="2" key="1">
    <citation type="submission" date="2020-06" db="EMBL/GenBank/DDBJ databases">
        <authorList>
            <person name="Li T."/>
            <person name="Hu X."/>
            <person name="Zhang T."/>
            <person name="Song X."/>
            <person name="Zhang H."/>
            <person name="Dai N."/>
            <person name="Sheng W."/>
            <person name="Hou X."/>
            <person name="Wei L."/>
        </authorList>
    </citation>
    <scope>NUCLEOTIDE SEQUENCE</scope>
    <source>
        <strain evidence="2">3651</strain>
        <tissue evidence="2">Leaf</tissue>
    </source>
</reference>
<comment type="caution">
    <text evidence="2">The sequence shown here is derived from an EMBL/GenBank/DDBJ whole genome shotgun (WGS) entry which is preliminary data.</text>
</comment>
<reference evidence="2" key="2">
    <citation type="journal article" date="2024" name="Plant">
        <title>Genomic evolution and insights into agronomic trait innovations of Sesamum species.</title>
        <authorList>
            <person name="Miao H."/>
            <person name="Wang L."/>
            <person name="Qu L."/>
            <person name="Liu H."/>
            <person name="Sun Y."/>
            <person name="Le M."/>
            <person name="Wang Q."/>
            <person name="Wei S."/>
            <person name="Zheng Y."/>
            <person name="Lin W."/>
            <person name="Duan Y."/>
            <person name="Cao H."/>
            <person name="Xiong S."/>
            <person name="Wang X."/>
            <person name="Wei L."/>
            <person name="Li C."/>
            <person name="Ma Q."/>
            <person name="Ju M."/>
            <person name="Zhao R."/>
            <person name="Li G."/>
            <person name="Mu C."/>
            <person name="Tian Q."/>
            <person name="Mei H."/>
            <person name="Zhang T."/>
            <person name="Gao T."/>
            <person name="Zhang H."/>
        </authorList>
    </citation>
    <scope>NUCLEOTIDE SEQUENCE</scope>
    <source>
        <strain evidence="2">3651</strain>
    </source>
</reference>